<dbReference type="PANTHER" id="PTHR43283">
    <property type="entry name" value="BETA-LACTAMASE-RELATED"/>
    <property type="match status" value="1"/>
</dbReference>
<dbReference type="EMBL" id="JABTCF010000025">
    <property type="protein sequence ID" value="MBD0780123.1"/>
    <property type="molecule type" value="Genomic_DNA"/>
</dbReference>
<dbReference type="InterPro" id="IPR001466">
    <property type="entry name" value="Beta-lactam-related"/>
</dbReference>
<comment type="caution">
    <text evidence="3">The sequence shown here is derived from an EMBL/GenBank/DDBJ whole genome shotgun (WGS) entry which is preliminary data.</text>
</comment>
<organism evidence="3 4">
    <name type="scientific">Maribacter aquimaris</name>
    <dbReference type="NCBI Taxonomy" id="2737171"/>
    <lineage>
        <taxon>Bacteria</taxon>
        <taxon>Pseudomonadati</taxon>
        <taxon>Bacteroidota</taxon>
        <taxon>Flavobacteriia</taxon>
        <taxon>Flavobacteriales</taxon>
        <taxon>Flavobacteriaceae</taxon>
        <taxon>Maribacter</taxon>
    </lineage>
</organism>
<proteinExistence type="predicted"/>
<evidence type="ECO:0000256" key="1">
    <source>
        <dbReference type="SAM" id="Phobius"/>
    </source>
</evidence>
<dbReference type="InterPro" id="IPR012338">
    <property type="entry name" value="Beta-lactam/transpept-like"/>
</dbReference>
<keyword evidence="1" id="KW-0812">Transmembrane</keyword>
<evidence type="ECO:0000259" key="2">
    <source>
        <dbReference type="Pfam" id="PF00144"/>
    </source>
</evidence>
<keyword evidence="1" id="KW-1133">Transmembrane helix</keyword>
<keyword evidence="1" id="KW-0472">Membrane</keyword>
<dbReference type="SUPFAM" id="SSF56601">
    <property type="entry name" value="beta-lactamase/transpeptidase-like"/>
    <property type="match status" value="1"/>
</dbReference>
<sequence length="404" mass="46358">MNFKKLKIPFIILLLIIIVAGIIYIPKIKKALAFQEAMELENIEQAFIHMDDYLPTKKVEKADEPFIFPRVNNISLPKDFIHSDITYNTLKYIDSSYTQGLIFIQNDTIQYENYWRGQKEDTRHISWSMAKSYISALFGIAMEEGYIKSIDQTVDEYLPELKGSGYDGVKIKDVLQMATGIKFDETYGDPNSDISRYWEGFVFGKSQDAFASTLINERPPGTYNHYVSINTHVLGMIIVKATGRSLTDYLEEKIWKPIGSEFDAYWLADGHGMEMANGGLNASLRDYAKLGKLYLQKGRWKEKQIVPLSWVEASIHSTEEYLQPNSKNSSDPGVGYGYQWWILDGNEDEIMAIGVFNQHIYINPTTNTVIVKNSANKNYYDSTNPYVLTSVHIELYRKLAHMNE</sequence>
<gene>
    <name evidence="3" type="ORF">HPE56_20205</name>
</gene>
<dbReference type="GO" id="GO:0016787">
    <property type="term" value="F:hydrolase activity"/>
    <property type="evidence" value="ECO:0007669"/>
    <property type="project" value="UniProtKB-KW"/>
</dbReference>
<dbReference type="Pfam" id="PF00144">
    <property type="entry name" value="Beta-lactamase"/>
    <property type="match status" value="1"/>
</dbReference>
<name>A0ABR7VAE9_9FLAO</name>
<evidence type="ECO:0000313" key="3">
    <source>
        <dbReference type="EMBL" id="MBD0780123.1"/>
    </source>
</evidence>
<dbReference type="RefSeq" id="WP_188245551.1">
    <property type="nucleotide sequence ID" value="NZ_JABTCF010000025.1"/>
</dbReference>
<dbReference type="InterPro" id="IPR050789">
    <property type="entry name" value="Diverse_Enzym_Activities"/>
</dbReference>
<protein>
    <submittedName>
        <fullName evidence="3">Serine hydrolase</fullName>
    </submittedName>
</protein>
<dbReference type="PANTHER" id="PTHR43283:SF14">
    <property type="entry name" value="BLL8153 PROTEIN"/>
    <property type="match status" value="1"/>
</dbReference>
<accession>A0ABR7VAE9</accession>
<evidence type="ECO:0000313" key="4">
    <source>
        <dbReference type="Proteomes" id="UP001166021"/>
    </source>
</evidence>
<feature type="transmembrane region" description="Helical" evidence="1">
    <location>
        <begin position="6"/>
        <end position="25"/>
    </location>
</feature>
<feature type="domain" description="Beta-lactamase-related" evidence="2">
    <location>
        <begin position="102"/>
        <end position="372"/>
    </location>
</feature>
<dbReference type="Proteomes" id="UP001166021">
    <property type="component" value="Unassembled WGS sequence"/>
</dbReference>
<keyword evidence="4" id="KW-1185">Reference proteome</keyword>
<reference evidence="3" key="1">
    <citation type="submission" date="2020-05" db="EMBL/GenBank/DDBJ databases">
        <title>The draft genome sequence of Maribacter sp. ANRC-HE7.</title>
        <authorList>
            <person name="Mu L."/>
        </authorList>
    </citation>
    <scope>NUCLEOTIDE SEQUENCE</scope>
    <source>
        <strain evidence="3">ANRC-HE7</strain>
    </source>
</reference>
<keyword evidence="3" id="KW-0378">Hydrolase</keyword>
<dbReference type="Gene3D" id="3.40.710.10">
    <property type="entry name" value="DD-peptidase/beta-lactamase superfamily"/>
    <property type="match status" value="1"/>
</dbReference>